<sequence length="245" mass="28521" precursor="true">MIKYSFMIVFLFFIDNLQAQTEKWLPYNGGYKNKDVLYDLNLVTYIPNYLERNKDTIYSVVEDWNSWIMSAQDSLNRNLSEFPPLIKEKIIDSHINLGDSIIYVYNIAKVSSSGFFYKKIANDSLSIKILNSNLLANEVNKQLDSLGLDTYYRPISRLQYGSRNKIVLYTHSFIEGKDYYSEVYYGICDIKNDNLEITLQLLEGYNISGNTPENIVADFLNKNILKYKIVLSKEFFLRSAESSEK</sequence>
<protein>
    <submittedName>
        <fullName evidence="1">Uncharacterized protein</fullName>
    </submittedName>
</protein>
<evidence type="ECO:0000313" key="1">
    <source>
        <dbReference type="EMBL" id="AFM02681.1"/>
    </source>
</evidence>
<keyword evidence="2" id="KW-1185">Reference proteome</keyword>
<dbReference type="STRING" id="880071.Fleli_0183"/>
<name>I4AFE6_BERLS</name>
<reference evidence="2" key="1">
    <citation type="submission" date="2012-06" db="EMBL/GenBank/DDBJ databases">
        <title>The complete genome of Flexibacter litoralis DSM 6794.</title>
        <authorList>
            <person name="Lucas S."/>
            <person name="Copeland A."/>
            <person name="Lapidus A."/>
            <person name="Glavina del Rio T."/>
            <person name="Dalin E."/>
            <person name="Tice H."/>
            <person name="Bruce D."/>
            <person name="Goodwin L."/>
            <person name="Pitluck S."/>
            <person name="Peters L."/>
            <person name="Ovchinnikova G."/>
            <person name="Lu M."/>
            <person name="Kyrpides N."/>
            <person name="Mavromatis K."/>
            <person name="Ivanova N."/>
            <person name="Brettin T."/>
            <person name="Detter J.C."/>
            <person name="Han C."/>
            <person name="Larimer F."/>
            <person name="Land M."/>
            <person name="Hauser L."/>
            <person name="Markowitz V."/>
            <person name="Cheng J.-F."/>
            <person name="Hugenholtz P."/>
            <person name="Woyke T."/>
            <person name="Wu D."/>
            <person name="Spring S."/>
            <person name="Lang E."/>
            <person name="Kopitz M."/>
            <person name="Brambilla E."/>
            <person name="Klenk H.-P."/>
            <person name="Eisen J.A."/>
        </authorList>
    </citation>
    <scope>NUCLEOTIDE SEQUENCE [LARGE SCALE GENOMIC DNA]</scope>
    <source>
        <strain evidence="2">ATCC 23117 / DSM 6794 / NBRC 15988 / NCIMB 1366 / Sio-4</strain>
    </source>
</reference>
<evidence type="ECO:0000313" key="2">
    <source>
        <dbReference type="Proteomes" id="UP000006054"/>
    </source>
</evidence>
<dbReference type="Proteomes" id="UP000006054">
    <property type="component" value="Chromosome"/>
</dbReference>
<dbReference type="HOGENOM" id="CLU_1132292_0_0_10"/>
<proteinExistence type="predicted"/>
<dbReference type="AlphaFoldDB" id="I4AFE6"/>
<dbReference type="KEGG" id="fli:Fleli_0183"/>
<gene>
    <name evidence="1" type="ordered locus">Fleli_0183</name>
</gene>
<accession>I4AFE6</accession>
<dbReference type="EMBL" id="CP003345">
    <property type="protein sequence ID" value="AFM02681.1"/>
    <property type="molecule type" value="Genomic_DNA"/>
</dbReference>
<dbReference type="RefSeq" id="WP_014796146.1">
    <property type="nucleotide sequence ID" value="NC_018018.1"/>
</dbReference>
<organism evidence="1 2">
    <name type="scientific">Bernardetia litoralis (strain ATCC 23117 / DSM 6794 / NBRC 15988 / NCIMB 1366 / Fx l1 / Sio-4)</name>
    <name type="common">Flexibacter litoralis</name>
    <dbReference type="NCBI Taxonomy" id="880071"/>
    <lineage>
        <taxon>Bacteria</taxon>
        <taxon>Pseudomonadati</taxon>
        <taxon>Bacteroidota</taxon>
        <taxon>Cytophagia</taxon>
        <taxon>Cytophagales</taxon>
        <taxon>Bernardetiaceae</taxon>
        <taxon>Bernardetia</taxon>
    </lineage>
</organism>